<dbReference type="Proteomes" id="UP001239111">
    <property type="component" value="Chromosome 2"/>
</dbReference>
<evidence type="ECO:0000313" key="2">
    <source>
        <dbReference type="Proteomes" id="UP001239111"/>
    </source>
</evidence>
<organism evidence="1 2">
    <name type="scientific">Eretmocerus hayati</name>
    <dbReference type="NCBI Taxonomy" id="131215"/>
    <lineage>
        <taxon>Eukaryota</taxon>
        <taxon>Metazoa</taxon>
        <taxon>Ecdysozoa</taxon>
        <taxon>Arthropoda</taxon>
        <taxon>Hexapoda</taxon>
        <taxon>Insecta</taxon>
        <taxon>Pterygota</taxon>
        <taxon>Neoptera</taxon>
        <taxon>Endopterygota</taxon>
        <taxon>Hymenoptera</taxon>
        <taxon>Apocrita</taxon>
        <taxon>Proctotrupomorpha</taxon>
        <taxon>Chalcidoidea</taxon>
        <taxon>Aphelinidae</taxon>
        <taxon>Aphelininae</taxon>
        <taxon>Eretmocerus</taxon>
    </lineage>
</organism>
<keyword evidence="2" id="KW-1185">Reference proteome</keyword>
<evidence type="ECO:0000313" key="1">
    <source>
        <dbReference type="EMBL" id="KAJ8676437.1"/>
    </source>
</evidence>
<name>A0ACC2P1V3_9HYME</name>
<comment type="caution">
    <text evidence="1">The sequence shown here is derived from an EMBL/GenBank/DDBJ whole genome shotgun (WGS) entry which is preliminary data.</text>
</comment>
<reference evidence="1" key="1">
    <citation type="submission" date="2023-04" db="EMBL/GenBank/DDBJ databases">
        <title>A chromosome-level genome assembly of the parasitoid wasp Eretmocerus hayati.</title>
        <authorList>
            <person name="Zhong Y."/>
            <person name="Liu S."/>
            <person name="Liu Y."/>
        </authorList>
    </citation>
    <scope>NUCLEOTIDE SEQUENCE</scope>
    <source>
        <strain evidence="1">ZJU_SS_LIU_2023</strain>
    </source>
</reference>
<gene>
    <name evidence="1" type="ORF">QAD02_012224</name>
</gene>
<proteinExistence type="predicted"/>
<protein>
    <submittedName>
        <fullName evidence="1">Uncharacterized protein</fullName>
    </submittedName>
</protein>
<accession>A0ACC2P1V3</accession>
<sequence>MRNAGQFVNSYKCLAWDEVDGLQQRQLELGLDDLEELEKAERLHCWFISSFSFVARANELLNGHWMAEQLAEKSEPVARLVPSKTLLGNAPNLQLITQNPLLTWTALAHLHHGRPKLETFTVPRKSTYSKVSTRKRSLAFKIFPFDNFSPQKFSEKSLVYSTVRD</sequence>
<dbReference type="EMBL" id="CM056742">
    <property type="protein sequence ID" value="KAJ8676437.1"/>
    <property type="molecule type" value="Genomic_DNA"/>
</dbReference>